<organism evidence="3 4">
    <name type="scientific">Thermanaerosceptrum fracticalcis</name>
    <dbReference type="NCBI Taxonomy" id="1712410"/>
    <lineage>
        <taxon>Bacteria</taxon>
        <taxon>Bacillati</taxon>
        <taxon>Bacillota</taxon>
        <taxon>Clostridia</taxon>
        <taxon>Eubacteriales</taxon>
        <taxon>Peptococcaceae</taxon>
        <taxon>Thermanaerosceptrum</taxon>
    </lineage>
</organism>
<protein>
    <submittedName>
        <fullName evidence="3">Sugar ABC transporter substrate-binding protein</fullName>
    </submittedName>
</protein>
<dbReference type="AlphaFoldDB" id="A0A7G6E700"/>
<evidence type="ECO:0000256" key="1">
    <source>
        <dbReference type="SAM" id="Coils"/>
    </source>
</evidence>
<dbReference type="EMBL" id="CP045798">
    <property type="protein sequence ID" value="QNB47854.1"/>
    <property type="molecule type" value="Genomic_DNA"/>
</dbReference>
<keyword evidence="1" id="KW-0175">Coiled coil</keyword>
<feature type="domain" description="Cyclodeaminase/cyclohydrolase" evidence="2">
    <location>
        <begin position="6"/>
        <end position="185"/>
    </location>
</feature>
<keyword evidence="4" id="KW-1185">Reference proteome</keyword>
<dbReference type="OrthoDB" id="7959174at2"/>
<name>A0A7G6E700_THEFR</name>
<sequence length="211" mass="22888">MLEKSAREFLELLASKEPVPGGGSACAYVGALGMALGCMVGNLTVGKKKYVHVEEDIKALLEKGYAIISDLTELVQKDIEAFYPLSRAYGLPGNTDEEKKYKEEKLQTALEGASLVPLDIARLCTRAIDLQAEFCEKGTRIAISDVGVGVAFCEAALKGAKLNVLINTKIMKNLALKEKIESELKQIEDEYIKKAQVIFAKVENMITGGGN</sequence>
<reference evidence="3 4" key="1">
    <citation type="journal article" date="2019" name="Front. Microbiol.">
        <title>Thermoanaerosceptrum fracticalcis gen. nov. sp. nov., a Novel Fumarate-Fermenting Microorganism From a Deep Fractured Carbonate Aquifer of the US Great Basin.</title>
        <authorList>
            <person name="Hamilton-Brehm S.D."/>
            <person name="Stewart L.E."/>
            <person name="Zavarin M."/>
            <person name="Caldwell M."/>
            <person name="Lawson P.A."/>
            <person name="Onstott T.C."/>
            <person name="Grzymski J."/>
            <person name="Neveux I."/>
            <person name="Lollar B.S."/>
            <person name="Russell C.E."/>
            <person name="Moser D.P."/>
        </authorList>
    </citation>
    <scope>NUCLEOTIDE SEQUENCE [LARGE SCALE GENOMIC DNA]</scope>
    <source>
        <strain evidence="3 4">DRI-13</strain>
    </source>
</reference>
<dbReference type="RefSeq" id="WP_034421124.1">
    <property type="nucleotide sequence ID" value="NZ_CP045798.1"/>
</dbReference>
<proteinExistence type="predicted"/>
<dbReference type="KEGG" id="tfr:BR63_17270"/>
<dbReference type="InterPro" id="IPR036178">
    <property type="entry name" value="Formintransfe-cycloase-like_sf"/>
</dbReference>
<dbReference type="GO" id="GO:0003824">
    <property type="term" value="F:catalytic activity"/>
    <property type="evidence" value="ECO:0007669"/>
    <property type="project" value="InterPro"/>
</dbReference>
<dbReference type="Proteomes" id="UP000515847">
    <property type="component" value="Chromosome"/>
</dbReference>
<evidence type="ECO:0000313" key="4">
    <source>
        <dbReference type="Proteomes" id="UP000515847"/>
    </source>
</evidence>
<feature type="coiled-coil region" evidence="1">
    <location>
        <begin position="170"/>
        <end position="197"/>
    </location>
</feature>
<dbReference type="Gene3D" id="1.20.120.680">
    <property type="entry name" value="Formiminotetrahydrofolate cyclodeaminase monomer, up-and-down helical bundle"/>
    <property type="match status" value="1"/>
</dbReference>
<dbReference type="InterPro" id="IPR007044">
    <property type="entry name" value="Cyclodeamin/CycHdrlase"/>
</dbReference>
<evidence type="ECO:0000259" key="2">
    <source>
        <dbReference type="Pfam" id="PF04961"/>
    </source>
</evidence>
<evidence type="ECO:0000313" key="3">
    <source>
        <dbReference type="EMBL" id="QNB47854.1"/>
    </source>
</evidence>
<accession>A0A7G6E700</accession>
<dbReference type="SUPFAM" id="SSF101262">
    <property type="entry name" value="Methenyltetrahydrofolate cyclohydrolase-like"/>
    <property type="match status" value="1"/>
</dbReference>
<gene>
    <name evidence="3" type="ORF">BR63_17270</name>
</gene>
<dbReference type="Pfam" id="PF04961">
    <property type="entry name" value="FTCD_C"/>
    <property type="match status" value="1"/>
</dbReference>